<sequence length="49" mass="5152">MVSGITGATGVGVPRYAKVQLLLGNSVKEVEMRLDGVVNSDAQVSSRYV</sequence>
<dbReference type="AlphaFoldDB" id="V8P0Q5"/>
<name>V8P0Q5_OPHHA</name>
<feature type="non-terminal residue" evidence="1">
    <location>
        <position position="1"/>
    </location>
</feature>
<accession>V8P0Q5</accession>
<dbReference type="Proteomes" id="UP000018936">
    <property type="component" value="Unassembled WGS sequence"/>
</dbReference>
<protein>
    <submittedName>
        <fullName evidence="1">Uncharacterized protein</fullName>
    </submittedName>
</protein>
<evidence type="ECO:0000313" key="1">
    <source>
        <dbReference type="EMBL" id="ETE68084.1"/>
    </source>
</evidence>
<evidence type="ECO:0000313" key="2">
    <source>
        <dbReference type="Proteomes" id="UP000018936"/>
    </source>
</evidence>
<reference evidence="1 2" key="1">
    <citation type="journal article" date="2013" name="Proc. Natl. Acad. Sci. U.S.A.">
        <title>The king cobra genome reveals dynamic gene evolution and adaptation in the snake venom system.</title>
        <authorList>
            <person name="Vonk F.J."/>
            <person name="Casewell N.R."/>
            <person name="Henkel C.V."/>
            <person name="Heimberg A.M."/>
            <person name="Jansen H.J."/>
            <person name="McCleary R.J."/>
            <person name="Kerkkamp H.M."/>
            <person name="Vos R.A."/>
            <person name="Guerreiro I."/>
            <person name="Calvete J.J."/>
            <person name="Wuster W."/>
            <person name="Woods A.E."/>
            <person name="Logan J.M."/>
            <person name="Harrison R.A."/>
            <person name="Castoe T.A."/>
            <person name="de Koning A.P."/>
            <person name="Pollock D.D."/>
            <person name="Yandell M."/>
            <person name="Calderon D."/>
            <person name="Renjifo C."/>
            <person name="Currier R.B."/>
            <person name="Salgado D."/>
            <person name="Pla D."/>
            <person name="Sanz L."/>
            <person name="Hyder A.S."/>
            <person name="Ribeiro J.M."/>
            <person name="Arntzen J.W."/>
            <person name="van den Thillart G.E."/>
            <person name="Boetzer M."/>
            <person name="Pirovano W."/>
            <person name="Dirks R.P."/>
            <person name="Spaink H.P."/>
            <person name="Duboule D."/>
            <person name="McGlinn E."/>
            <person name="Kini R.M."/>
            <person name="Richardson M.K."/>
        </authorList>
    </citation>
    <scope>NUCLEOTIDE SEQUENCE</scope>
    <source>
        <tissue evidence="1">Blood</tissue>
    </source>
</reference>
<dbReference type="EMBL" id="AZIM01001107">
    <property type="protein sequence ID" value="ETE68084.1"/>
    <property type="molecule type" value="Genomic_DNA"/>
</dbReference>
<keyword evidence="2" id="KW-1185">Reference proteome</keyword>
<comment type="caution">
    <text evidence="1">The sequence shown here is derived from an EMBL/GenBank/DDBJ whole genome shotgun (WGS) entry which is preliminary data.</text>
</comment>
<proteinExistence type="predicted"/>
<organism evidence="1 2">
    <name type="scientific">Ophiophagus hannah</name>
    <name type="common">King cobra</name>
    <name type="synonym">Naja hannah</name>
    <dbReference type="NCBI Taxonomy" id="8665"/>
    <lineage>
        <taxon>Eukaryota</taxon>
        <taxon>Metazoa</taxon>
        <taxon>Chordata</taxon>
        <taxon>Craniata</taxon>
        <taxon>Vertebrata</taxon>
        <taxon>Euteleostomi</taxon>
        <taxon>Lepidosauria</taxon>
        <taxon>Squamata</taxon>
        <taxon>Bifurcata</taxon>
        <taxon>Unidentata</taxon>
        <taxon>Episquamata</taxon>
        <taxon>Toxicofera</taxon>
        <taxon>Serpentes</taxon>
        <taxon>Colubroidea</taxon>
        <taxon>Elapidae</taxon>
        <taxon>Elapinae</taxon>
        <taxon>Ophiophagus</taxon>
    </lineage>
</organism>
<gene>
    <name evidence="1" type="ORF">L345_06124</name>
</gene>